<feature type="domain" description="ABC3 transporter permease C-terminal" evidence="8">
    <location>
        <begin position="673"/>
        <end position="786"/>
    </location>
</feature>
<dbReference type="RefSeq" id="WP_379935816.1">
    <property type="nucleotide sequence ID" value="NZ_JBHTHY010000014.1"/>
</dbReference>
<dbReference type="EMBL" id="JBHTHY010000014">
    <property type="protein sequence ID" value="MFD0798911.1"/>
    <property type="molecule type" value="Genomic_DNA"/>
</dbReference>
<dbReference type="Proteomes" id="UP001597012">
    <property type="component" value="Unassembled WGS sequence"/>
</dbReference>
<protein>
    <submittedName>
        <fullName evidence="10">ABC transporter permease</fullName>
    </submittedName>
</protein>
<evidence type="ECO:0000256" key="4">
    <source>
        <dbReference type="ARBA" id="ARBA00022989"/>
    </source>
</evidence>
<feature type="transmembrane region" description="Helical" evidence="7">
    <location>
        <begin position="754"/>
        <end position="774"/>
    </location>
</feature>
<keyword evidence="3 7" id="KW-0812">Transmembrane</keyword>
<dbReference type="Pfam" id="PF02687">
    <property type="entry name" value="FtsX"/>
    <property type="match status" value="1"/>
</dbReference>
<dbReference type="PANTHER" id="PTHR30572">
    <property type="entry name" value="MEMBRANE COMPONENT OF TRANSPORTER-RELATED"/>
    <property type="match status" value="1"/>
</dbReference>
<dbReference type="PANTHER" id="PTHR30572:SF4">
    <property type="entry name" value="ABC TRANSPORTER PERMEASE YTRF"/>
    <property type="match status" value="1"/>
</dbReference>
<feature type="domain" description="MacB-like periplasmic core" evidence="9">
    <location>
        <begin position="21"/>
        <end position="232"/>
    </location>
</feature>
<keyword evidence="11" id="KW-1185">Reference proteome</keyword>
<dbReference type="InterPro" id="IPR025857">
    <property type="entry name" value="MacB_PCD"/>
</dbReference>
<evidence type="ECO:0000259" key="9">
    <source>
        <dbReference type="Pfam" id="PF12704"/>
    </source>
</evidence>
<comment type="subcellular location">
    <subcellularLocation>
        <location evidence="1">Cell membrane</location>
        <topology evidence="1">Multi-pass membrane protein</topology>
    </subcellularLocation>
</comment>
<sequence length="793" mass="88963">MLLKYALRNIKKRPFLNSIKLVGLSLGLCGVLFISLLLKNELSYDNAHAKADRIYRLTTTHPEAFEGNQFARISDAKMIPEITEQIPELETSVRLMPLRDKLILKEEQHFAISQAFAVDDTFLEIFDVTFIEGNDNRALAEPGSAVISKSLSNRIFGDENPMGQLISLPPGHYNTIETNFTVFGVMEDFPQESHIHPDLLIMPGSDVIAGWAYVYLLLKEKTTAVNLNDKISQKLNEYYGIEEGDEAKMQAHTMNLKDIHLKSNLLREIEPNGSMTNIYLLGVAGLILLFISLSNFTSLNLGMAGYLGKFLALNQILGSSKRIMLRYFLLESTLIVFSSLVVVLLCSHQLNKFIFNRYRFNLMDGNEWFVLIILLIFSLLSLLAGVQPVVKNRFQNFTLEKRIKGESTAKTHKVLLVSQFTLAIVLLVGVFVISRQTDYALGNAMGADEDNVIVIPYVHAAVQKDFEVFKSELLSKSAIGSVSAMMAPPGGETNDMFAFTMKDVPNKDTKYIGVFSCDYSFANVFGLPFLGGRNFTENNTDQEGNGEYLINETALRYLGFQDANAVIGKDFALISPVEGVRIPSGKIIGVVEDFHLSGVQTKVEPLALFKRENSWLENIAISYRPSFRKEAMVNIQDTWKTLFPSYPFQYFEVSSLYKNVYKTELLQKKLILIFALIAVFVCAMGVLGLSLMIAQKRFKEIGIRKVNGASISEILVLLNTDFLKWVILAFVFATPIAYVTANKWLEGFAYKIDLGLWIFPLAGGIILLITMLTVSWHSIKAAKQNPIESLRTE</sequence>
<keyword evidence="2" id="KW-1003">Cell membrane</keyword>
<accession>A0ABW3B6I3</accession>
<evidence type="ECO:0000256" key="7">
    <source>
        <dbReference type="SAM" id="Phobius"/>
    </source>
</evidence>
<evidence type="ECO:0000256" key="1">
    <source>
        <dbReference type="ARBA" id="ARBA00004651"/>
    </source>
</evidence>
<dbReference type="InterPro" id="IPR003838">
    <property type="entry name" value="ABC3_permease_C"/>
</dbReference>
<organism evidence="10 11">
    <name type="scientific">Maribacter chungangensis</name>
    <dbReference type="NCBI Taxonomy" id="1069117"/>
    <lineage>
        <taxon>Bacteria</taxon>
        <taxon>Pseudomonadati</taxon>
        <taxon>Bacteroidota</taxon>
        <taxon>Flavobacteriia</taxon>
        <taxon>Flavobacteriales</taxon>
        <taxon>Flavobacteriaceae</taxon>
        <taxon>Maribacter</taxon>
    </lineage>
</organism>
<feature type="transmembrane region" description="Helical" evidence="7">
    <location>
        <begin position="714"/>
        <end position="734"/>
    </location>
</feature>
<reference evidence="11" key="1">
    <citation type="journal article" date="2019" name="Int. J. Syst. Evol. Microbiol.">
        <title>The Global Catalogue of Microorganisms (GCM) 10K type strain sequencing project: providing services to taxonomists for standard genome sequencing and annotation.</title>
        <authorList>
            <consortium name="The Broad Institute Genomics Platform"/>
            <consortium name="The Broad Institute Genome Sequencing Center for Infectious Disease"/>
            <person name="Wu L."/>
            <person name="Ma J."/>
        </authorList>
    </citation>
    <scope>NUCLEOTIDE SEQUENCE [LARGE SCALE GENOMIC DNA]</scope>
    <source>
        <strain evidence="11">CCUG 61948</strain>
    </source>
</reference>
<dbReference type="Pfam" id="PF12704">
    <property type="entry name" value="MacB_PCD"/>
    <property type="match status" value="1"/>
</dbReference>
<keyword evidence="4 7" id="KW-1133">Transmembrane helix</keyword>
<dbReference type="InterPro" id="IPR050250">
    <property type="entry name" value="Macrolide_Exporter_MacB"/>
</dbReference>
<evidence type="ECO:0000256" key="3">
    <source>
        <dbReference type="ARBA" id="ARBA00022692"/>
    </source>
</evidence>
<feature type="transmembrane region" description="Helical" evidence="7">
    <location>
        <begin position="670"/>
        <end position="693"/>
    </location>
</feature>
<evidence type="ECO:0000313" key="10">
    <source>
        <dbReference type="EMBL" id="MFD0798911.1"/>
    </source>
</evidence>
<feature type="transmembrane region" description="Helical" evidence="7">
    <location>
        <begin position="411"/>
        <end position="433"/>
    </location>
</feature>
<evidence type="ECO:0000256" key="2">
    <source>
        <dbReference type="ARBA" id="ARBA00022475"/>
    </source>
</evidence>
<comment type="caution">
    <text evidence="10">The sequence shown here is derived from an EMBL/GenBank/DDBJ whole genome shotgun (WGS) entry which is preliminary data.</text>
</comment>
<proteinExistence type="inferred from homology"/>
<evidence type="ECO:0000259" key="8">
    <source>
        <dbReference type="Pfam" id="PF02687"/>
    </source>
</evidence>
<gene>
    <name evidence="10" type="ORF">ACFQZJ_15675</name>
</gene>
<feature type="transmembrane region" description="Helical" evidence="7">
    <location>
        <begin position="328"/>
        <end position="350"/>
    </location>
</feature>
<evidence type="ECO:0000256" key="6">
    <source>
        <dbReference type="ARBA" id="ARBA00038076"/>
    </source>
</evidence>
<comment type="similarity">
    <text evidence="6">Belongs to the ABC-4 integral membrane protein family.</text>
</comment>
<feature type="transmembrane region" description="Helical" evidence="7">
    <location>
        <begin position="278"/>
        <end position="307"/>
    </location>
</feature>
<feature type="transmembrane region" description="Helical" evidence="7">
    <location>
        <begin position="370"/>
        <end position="390"/>
    </location>
</feature>
<feature type="transmembrane region" description="Helical" evidence="7">
    <location>
        <begin position="21"/>
        <end position="38"/>
    </location>
</feature>
<name>A0ABW3B6I3_9FLAO</name>
<evidence type="ECO:0000313" key="11">
    <source>
        <dbReference type="Proteomes" id="UP001597012"/>
    </source>
</evidence>
<keyword evidence="5 7" id="KW-0472">Membrane</keyword>
<evidence type="ECO:0000256" key="5">
    <source>
        <dbReference type="ARBA" id="ARBA00023136"/>
    </source>
</evidence>